<accession>A0A8B6F8L2</accession>
<evidence type="ECO:0000313" key="10">
    <source>
        <dbReference type="Proteomes" id="UP000596742"/>
    </source>
</evidence>
<evidence type="ECO:0000256" key="7">
    <source>
        <dbReference type="RuleBase" id="RU910716"/>
    </source>
</evidence>
<dbReference type="InterPro" id="IPR018629">
    <property type="entry name" value="XK-rel"/>
</dbReference>
<dbReference type="PANTHER" id="PTHR16024:SF6">
    <property type="entry name" value="XK-RELATED PROTEIN"/>
    <property type="match status" value="1"/>
</dbReference>
<feature type="transmembrane region" description="Helical" evidence="7">
    <location>
        <begin position="130"/>
        <end position="151"/>
    </location>
</feature>
<dbReference type="OrthoDB" id="6136301at2759"/>
<dbReference type="PANTHER" id="PTHR16024">
    <property type="entry name" value="XK-RELATED PROTEIN"/>
    <property type="match status" value="1"/>
</dbReference>
<dbReference type="InterPro" id="IPR050895">
    <property type="entry name" value="XK-related_scramblase"/>
</dbReference>
<comment type="caution">
    <text evidence="9">The sequence shown here is derived from an EMBL/GenBank/DDBJ whole genome shotgun (WGS) entry which is preliminary data.</text>
</comment>
<feature type="transmembrane region" description="Helical" evidence="7">
    <location>
        <begin position="97"/>
        <end position="118"/>
    </location>
</feature>
<organism evidence="9 10">
    <name type="scientific">Mytilus galloprovincialis</name>
    <name type="common">Mediterranean mussel</name>
    <dbReference type="NCBI Taxonomy" id="29158"/>
    <lineage>
        <taxon>Eukaryota</taxon>
        <taxon>Metazoa</taxon>
        <taxon>Spiralia</taxon>
        <taxon>Lophotrochozoa</taxon>
        <taxon>Mollusca</taxon>
        <taxon>Bivalvia</taxon>
        <taxon>Autobranchia</taxon>
        <taxon>Pteriomorphia</taxon>
        <taxon>Mytilida</taxon>
        <taxon>Mytiloidea</taxon>
        <taxon>Mytilidae</taxon>
        <taxon>Mytilinae</taxon>
        <taxon>Mytilus</taxon>
    </lineage>
</organism>
<sequence>MISRKFPYDRRVKYEVGDKNGDNAEGQDDVDGPHCRQPKPNIIDTNSPLTVDGIDGSGPTIDKNINEDNSKSCCRNDCTLEYSSSEKYPFQFRVIDLLAAVLSIVFFLFDVISDVVLAEEYNRFQRRIPFVFTISFILFPHVVLNAINISWYCNDYSEEKKSEKPTKTLVWFIRVLFSIPFMLGPVVRNVEYIHYGFKSKSRSLSESERRYYYKMVLCENADAAMLRMIEAFLESAPQLVLQIYIIMTEANNDGPLMEIVRPAAMIGSGIGVSWSLVSYQKALRLSYNRKERKLSLLAVIFYYVWKSCEVAPRIILLSLSAAQFGYHMLVATVQRSISTILYNSSTKYNYTIQQFNEEYHLNYTTDQRSNQLYFYYTTDQQSNQLYIYYTTDQRSNQLYYTTDQRNNQLYYTTDQRNQLYITTDQRSNQLYYTTDQRSNQLYYTTDQRSNQLYYTTDQRSNQLTIQQINEVINFQLTTTDQRSNQLYYTTDQ</sequence>
<dbReference type="GO" id="GO:1902742">
    <property type="term" value="P:apoptotic process involved in development"/>
    <property type="evidence" value="ECO:0007669"/>
    <property type="project" value="TreeGrafter"/>
</dbReference>
<dbReference type="GO" id="GO:0005886">
    <property type="term" value="C:plasma membrane"/>
    <property type="evidence" value="ECO:0007669"/>
    <property type="project" value="UniProtKB-SubCell"/>
</dbReference>
<evidence type="ECO:0000256" key="1">
    <source>
        <dbReference type="ARBA" id="ARBA00004651"/>
    </source>
</evidence>
<dbReference type="AlphaFoldDB" id="A0A8B6F8L2"/>
<name>A0A8B6F8L2_MYTGA</name>
<evidence type="ECO:0000256" key="5">
    <source>
        <dbReference type="ARBA" id="ARBA00022989"/>
    </source>
</evidence>
<dbReference type="Proteomes" id="UP000596742">
    <property type="component" value="Unassembled WGS sequence"/>
</dbReference>
<keyword evidence="6 7" id="KW-0472">Membrane</keyword>
<keyword evidence="4 7" id="KW-0812">Transmembrane</keyword>
<gene>
    <name evidence="9" type="ORF">MGAL_10B037685</name>
</gene>
<evidence type="ECO:0000256" key="4">
    <source>
        <dbReference type="ARBA" id="ARBA00022692"/>
    </source>
</evidence>
<evidence type="ECO:0000313" key="9">
    <source>
        <dbReference type="EMBL" id="VDI44380.1"/>
    </source>
</evidence>
<feature type="transmembrane region" description="Helical" evidence="7">
    <location>
        <begin position="171"/>
        <end position="190"/>
    </location>
</feature>
<dbReference type="SUPFAM" id="SSF50956">
    <property type="entry name" value="Thermostable phytase (3-phytase)"/>
    <property type="match status" value="1"/>
</dbReference>
<keyword evidence="3" id="KW-1003">Cell membrane</keyword>
<dbReference type="Pfam" id="PF09815">
    <property type="entry name" value="XK-related"/>
    <property type="match status" value="1"/>
</dbReference>
<comment type="subcellular location">
    <subcellularLocation>
        <location evidence="1">Cell membrane</location>
        <topology evidence="1">Multi-pass membrane protein</topology>
    </subcellularLocation>
    <subcellularLocation>
        <location evidence="7">Membrane</location>
        <topology evidence="7">Multi-pass membrane protein</topology>
    </subcellularLocation>
</comment>
<dbReference type="EMBL" id="UYJE01006249">
    <property type="protein sequence ID" value="VDI44380.1"/>
    <property type="molecule type" value="Genomic_DNA"/>
</dbReference>
<dbReference type="GO" id="GO:0070782">
    <property type="term" value="P:phosphatidylserine exposure on apoptotic cell surface"/>
    <property type="evidence" value="ECO:0007669"/>
    <property type="project" value="TreeGrafter"/>
</dbReference>
<evidence type="ECO:0000256" key="3">
    <source>
        <dbReference type="ARBA" id="ARBA00022475"/>
    </source>
</evidence>
<comment type="similarity">
    <text evidence="2 7">Belongs to the XK family.</text>
</comment>
<proteinExistence type="inferred from homology"/>
<reference evidence="9" key="1">
    <citation type="submission" date="2018-11" db="EMBL/GenBank/DDBJ databases">
        <authorList>
            <person name="Alioto T."/>
            <person name="Alioto T."/>
        </authorList>
    </citation>
    <scope>NUCLEOTIDE SEQUENCE</scope>
</reference>
<keyword evidence="10" id="KW-1185">Reference proteome</keyword>
<keyword evidence="5 7" id="KW-1133">Transmembrane helix</keyword>
<dbReference type="GO" id="GO:0043652">
    <property type="term" value="P:engulfment of apoptotic cell"/>
    <property type="evidence" value="ECO:0007669"/>
    <property type="project" value="TreeGrafter"/>
</dbReference>
<feature type="region of interest" description="Disordered" evidence="8">
    <location>
        <begin position="16"/>
        <end position="44"/>
    </location>
</feature>
<evidence type="ECO:0000256" key="8">
    <source>
        <dbReference type="SAM" id="MobiDB-lite"/>
    </source>
</evidence>
<evidence type="ECO:0000256" key="6">
    <source>
        <dbReference type="ARBA" id="ARBA00023136"/>
    </source>
</evidence>
<evidence type="ECO:0000256" key="2">
    <source>
        <dbReference type="ARBA" id="ARBA00008789"/>
    </source>
</evidence>
<protein>
    <recommendedName>
        <fullName evidence="7">XK-related protein</fullName>
    </recommendedName>
</protein>